<dbReference type="Pfam" id="PF25872">
    <property type="entry name" value="HTH_77"/>
    <property type="match status" value="1"/>
</dbReference>
<dbReference type="SUPFAM" id="SSF52540">
    <property type="entry name" value="P-loop containing nucleoside triphosphate hydrolases"/>
    <property type="match status" value="1"/>
</dbReference>
<evidence type="ECO:0000259" key="3">
    <source>
        <dbReference type="PROSITE" id="PS51755"/>
    </source>
</evidence>
<dbReference type="InterPro" id="IPR049945">
    <property type="entry name" value="AAA_22"/>
</dbReference>
<evidence type="ECO:0000256" key="2">
    <source>
        <dbReference type="PROSITE-ProRule" id="PRU01091"/>
    </source>
</evidence>
<dbReference type="InterPro" id="IPR016032">
    <property type="entry name" value="Sig_transdc_resp-reg_C-effctor"/>
</dbReference>
<dbReference type="Gene3D" id="1.10.10.10">
    <property type="entry name" value="Winged helix-like DNA-binding domain superfamily/Winged helix DNA-binding domain"/>
    <property type="match status" value="1"/>
</dbReference>
<evidence type="ECO:0000313" key="5">
    <source>
        <dbReference type="Proteomes" id="UP001363010"/>
    </source>
</evidence>
<evidence type="ECO:0000256" key="1">
    <source>
        <dbReference type="ARBA" id="ARBA00023125"/>
    </source>
</evidence>
<organism evidence="4 5">
    <name type="scientific">Variovorax humicola</name>
    <dbReference type="NCBI Taxonomy" id="1769758"/>
    <lineage>
        <taxon>Bacteria</taxon>
        <taxon>Pseudomonadati</taxon>
        <taxon>Pseudomonadota</taxon>
        <taxon>Betaproteobacteria</taxon>
        <taxon>Burkholderiales</taxon>
        <taxon>Comamonadaceae</taxon>
        <taxon>Variovorax</taxon>
    </lineage>
</organism>
<dbReference type="PROSITE" id="PS51755">
    <property type="entry name" value="OMPR_PHOB"/>
    <property type="match status" value="1"/>
</dbReference>
<sequence length="833" mass="91012">MDILTFQGFEIHVARRQIRVSGEFIPLGARAFDLLMLLVEHRERVVNKAEIFASIWPGQIVEDNNLTVQISALRRSLGSSSITTVTGRGYRFVAQPAQECVGAARRAAGNLPLRSLPVYGRERELIELLRAHETAPCVTLCGLAGVGKTTLAIWAARQMAVAPAYPHGVWQVELANVLDPERLVQAVCESIGLEVNPRDVPLTQCLAQLRHRELLLLLDNCEHLTDAVAAFVDALIKEAGQVHVLATSQEPLRLRGERIIRVNPLEVPPTTNAVDAADYGAVRMLLERVRVAMGGSFDPGAQDLVDLVEISRQLDGVPLALEFAAARVPVLGLGGVRSRLYDRLRLFSRGLRTAPSRHSSLQAALEWSHQLLPEPAQLLLHQLAVFPGGFSLQGAELLVGAEGDTQLIDHLDVLLERSLISRQPGARPRYRMLETTRGFAIEALNATADGVDWASRLAHAMAQLCMNAARDRDSVLMWQEVSNARAALTWALTAPGHEQVAITIATFISVGLGAAGATGEALDLLKRVRPLVNARCPTMLAARFWHWYGRVGSEGRMPVSLSVEAMLTADAMFESLGERRHRHSCQRHLAEVELEAGHAERAEAHLRIAHELEQGGAREADRMRRLRVESRLADARGQHDLALRHAQAALELAEALNVKRYRLLLRADMAWTQLQMGQADAAVDGCLELLVYLDDSIRQGQARGRVLSGLTAALVAAGHIERAVRSAGDSLLALRQADLLRARCEVFAWVAAASGARQAAAQLVGAGEAFAAQSENERDPISKMARQRAMELIEPILGDAELRYALAQGRNLGEAGLYHLLIHTFAPAPPLQH</sequence>
<dbReference type="Proteomes" id="UP001363010">
    <property type="component" value="Unassembled WGS sequence"/>
</dbReference>
<reference evidence="4 5" key="1">
    <citation type="submission" date="2024-03" db="EMBL/GenBank/DDBJ databases">
        <title>Novel species of the genus Variovorax.</title>
        <authorList>
            <person name="Liu Q."/>
            <person name="Xin Y.-H."/>
        </authorList>
    </citation>
    <scope>NUCLEOTIDE SEQUENCE [LARGE SCALE GENOMIC DNA]</scope>
    <source>
        <strain evidence="4 5">KACC 18501</strain>
    </source>
</reference>
<dbReference type="RefSeq" id="WP_340368235.1">
    <property type="nucleotide sequence ID" value="NZ_JBBKZV010000056.1"/>
</dbReference>
<name>A0ABU8WB74_9BURK</name>
<gene>
    <name evidence="4" type="ORF">WKW80_35360</name>
</gene>
<accession>A0ABU8WB74</accession>
<proteinExistence type="predicted"/>
<dbReference type="EMBL" id="JBBKZV010000056">
    <property type="protein sequence ID" value="MEJ8827205.1"/>
    <property type="molecule type" value="Genomic_DNA"/>
</dbReference>
<dbReference type="SUPFAM" id="SSF46894">
    <property type="entry name" value="C-terminal effector domain of the bipartite response regulators"/>
    <property type="match status" value="1"/>
</dbReference>
<protein>
    <submittedName>
        <fullName evidence="4">Winged helix-turn-helix domain-containing protein</fullName>
    </submittedName>
</protein>
<dbReference type="PRINTS" id="PR00364">
    <property type="entry name" value="DISEASERSIST"/>
</dbReference>
<dbReference type="SUPFAM" id="SSF48452">
    <property type="entry name" value="TPR-like"/>
    <property type="match status" value="1"/>
</dbReference>
<keyword evidence="5" id="KW-1185">Reference proteome</keyword>
<evidence type="ECO:0000313" key="4">
    <source>
        <dbReference type="EMBL" id="MEJ8827205.1"/>
    </source>
</evidence>
<dbReference type="PANTHER" id="PTHR47691:SF3">
    <property type="entry name" value="HTH-TYPE TRANSCRIPTIONAL REGULATOR RV0890C-RELATED"/>
    <property type="match status" value="1"/>
</dbReference>
<dbReference type="Pfam" id="PF13401">
    <property type="entry name" value="AAA_22"/>
    <property type="match status" value="1"/>
</dbReference>
<dbReference type="InterPro" id="IPR011990">
    <property type="entry name" value="TPR-like_helical_dom_sf"/>
</dbReference>
<feature type="DNA-binding region" description="OmpR/PhoB-type" evidence="2">
    <location>
        <begin position="1"/>
        <end position="94"/>
    </location>
</feature>
<feature type="domain" description="OmpR/PhoB-type" evidence="3">
    <location>
        <begin position="1"/>
        <end position="94"/>
    </location>
</feature>
<dbReference type="SMART" id="SM00862">
    <property type="entry name" value="Trans_reg_C"/>
    <property type="match status" value="1"/>
</dbReference>
<dbReference type="InterPro" id="IPR001867">
    <property type="entry name" value="OmpR/PhoB-type_DNA-bd"/>
</dbReference>
<dbReference type="Pfam" id="PF00486">
    <property type="entry name" value="Trans_reg_C"/>
    <property type="match status" value="1"/>
</dbReference>
<dbReference type="InterPro" id="IPR036388">
    <property type="entry name" value="WH-like_DNA-bd_sf"/>
</dbReference>
<dbReference type="InterPro" id="IPR027417">
    <property type="entry name" value="P-loop_NTPase"/>
</dbReference>
<dbReference type="PANTHER" id="PTHR47691">
    <property type="entry name" value="REGULATOR-RELATED"/>
    <property type="match status" value="1"/>
</dbReference>
<comment type="caution">
    <text evidence="4">The sequence shown here is derived from an EMBL/GenBank/DDBJ whole genome shotgun (WGS) entry which is preliminary data.</text>
</comment>
<dbReference type="Gene3D" id="1.25.40.10">
    <property type="entry name" value="Tetratricopeptide repeat domain"/>
    <property type="match status" value="1"/>
</dbReference>
<keyword evidence="1 2" id="KW-0238">DNA-binding</keyword>
<dbReference type="Gene3D" id="3.40.50.300">
    <property type="entry name" value="P-loop containing nucleotide triphosphate hydrolases"/>
    <property type="match status" value="1"/>
</dbReference>
<dbReference type="CDD" id="cd00383">
    <property type="entry name" value="trans_reg_C"/>
    <property type="match status" value="1"/>
</dbReference>
<dbReference type="InterPro" id="IPR058852">
    <property type="entry name" value="HTH_77"/>
</dbReference>